<dbReference type="PANTHER" id="PTHR30015">
    <property type="entry name" value="MRR RESTRICTION SYSTEM PROTEIN"/>
    <property type="match status" value="1"/>
</dbReference>
<dbReference type="Gene3D" id="3.40.1350.10">
    <property type="match status" value="1"/>
</dbReference>
<accession>A0ABS2C0S3</accession>
<sequence>MAKRNSDLNDLLNMASKLPWWISLAIALASGLYLHSLATVPEPQAASAPQLRVIALDSLVYITSLYGQFVVPGIFVVGAIASVFRKRKRRQLVESITTPAGSLLSISWQEFELLVGEALRRRGYSVQETGQQGPDGGFDLVARKDNEDYLVQCKHWRANRVGVPVVRELYGAMAAEGAVGGYVVTSGTFTREAQDFASGRNLKLVDGVGLKKWIDEAQKPSARAPKAEPSKRTEKPVLKPPNATGEPKNLAKASTPLGDVVANAPNCPFCSTTMMKRVARSGANAGGHFWGCASYPKCRGIRPIFPPMNVQ</sequence>
<evidence type="ECO:0000256" key="2">
    <source>
        <dbReference type="SAM" id="Phobius"/>
    </source>
</evidence>
<keyword evidence="4" id="KW-0255">Endonuclease</keyword>
<evidence type="ECO:0000313" key="4">
    <source>
        <dbReference type="EMBL" id="MBM5458841.1"/>
    </source>
</evidence>
<dbReference type="Pfam" id="PF04471">
    <property type="entry name" value="Mrr_cat"/>
    <property type="match status" value="1"/>
</dbReference>
<dbReference type="InterPro" id="IPR007560">
    <property type="entry name" value="Restrct_endonuc_IV_Mrr"/>
</dbReference>
<feature type="transmembrane region" description="Helical" evidence="2">
    <location>
        <begin position="20"/>
        <end position="38"/>
    </location>
</feature>
<keyword evidence="2" id="KW-0472">Membrane</keyword>
<evidence type="ECO:0000256" key="1">
    <source>
        <dbReference type="SAM" id="MobiDB-lite"/>
    </source>
</evidence>
<gene>
    <name evidence="4" type="ORF">H8F21_14830</name>
</gene>
<dbReference type="PANTHER" id="PTHR30015:SF7">
    <property type="entry name" value="TYPE IV METHYL-DIRECTED RESTRICTION ENZYME ECOKMRR"/>
    <property type="match status" value="1"/>
</dbReference>
<dbReference type="SUPFAM" id="SSF57783">
    <property type="entry name" value="Zinc beta-ribbon"/>
    <property type="match status" value="1"/>
</dbReference>
<comment type="caution">
    <text evidence="4">The sequence shown here is derived from an EMBL/GenBank/DDBJ whole genome shotgun (WGS) entry which is preliminary data.</text>
</comment>
<keyword evidence="4" id="KW-0540">Nuclease</keyword>
<dbReference type="RefSeq" id="WP_203584762.1">
    <property type="nucleotide sequence ID" value="NZ_JACOPV010000008.1"/>
</dbReference>
<dbReference type="Proteomes" id="UP000745663">
    <property type="component" value="Unassembled WGS sequence"/>
</dbReference>
<dbReference type="Gene3D" id="3.30.65.10">
    <property type="entry name" value="Bacterial Topoisomerase I, domain 1"/>
    <property type="match status" value="1"/>
</dbReference>
<feature type="compositionally biased region" description="Basic and acidic residues" evidence="1">
    <location>
        <begin position="225"/>
        <end position="237"/>
    </location>
</feature>
<dbReference type="EMBL" id="JACOPV010000008">
    <property type="protein sequence ID" value="MBM5458841.1"/>
    <property type="molecule type" value="Genomic_DNA"/>
</dbReference>
<reference evidence="4 5" key="1">
    <citation type="submission" date="2020-08" db="EMBL/GenBank/DDBJ databases">
        <title>Description of novel Pseudomonas species.</title>
        <authorList>
            <person name="Duman M."/>
            <person name="Mulet M."/>
            <person name="Altun S."/>
            <person name="Saticioglu I.B."/>
            <person name="Lalucat J."/>
            <person name="Garcia-Valdes E."/>
        </authorList>
    </citation>
    <scope>NUCLEOTIDE SEQUENCE [LARGE SCALE GENOMIC DNA]</scope>
    <source>
        <strain evidence="4 5">P66</strain>
    </source>
</reference>
<proteinExistence type="predicted"/>
<dbReference type="InterPro" id="IPR011856">
    <property type="entry name" value="tRNA_endonuc-like_dom_sf"/>
</dbReference>
<dbReference type="InterPro" id="IPR052906">
    <property type="entry name" value="Type_IV_Methyl-Rstrct_Enzyme"/>
</dbReference>
<evidence type="ECO:0000259" key="3">
    <source>
        <dbReference type="Pfam" id="PF04471"/>
    </source>
</evidence>
<feature type="transmembrane region" description="Helical" evidence="2">
    <location>
        <begin position="58"/>
        <end position="84"/>
    </location>
</feature>
<name>A0ABS2C0S3_9PSED</name>
<keyword evidence="5" id="KW-1185">Reference proteome</keyword>
<organism evidence="4 5">
    <name type="scientific">Pseudomonas arcuscaelestis</name>
    <dbReference type="NCBI Taxonomy" id="2710591"/>
    <lineage>
        <taxon>Bacteria</taxon>
        <taxon>Pseudomonadati</taxon>
        <taxon>Pseudomonadota</taxon>
        <taxon>Gammaproteobacteria</taxon>
        <taxon>Pseudomonadales</taxon>
        <taxon>Pseudomonadaceae</taxon>
        <taxon>Pseudomonas</taxon>
    </lineage>
</organism>
<protein>
    <submittedName>
        <fullName evidence="4">Restriction endonuclease</fullName>
    </submittedName>
</protein>
<feature type="region of interest" description="Disordered" evidence="1">
    <location>
        <begin position="217"/>
        <end position="254"/>
    </location>
</feature>
<dbReference type="InterPro" id="IPR011335">
    <property type="entry name" value="Restrct_endonuc-II-like"/>
</dbReference>
<keyword evidence="4" id="KW-0378">Hydrolase</keyword>
<keyword evidence="2" id="KW-1133">Transmembrane helix</keyword>
<dbReference type="SUPFAM" id="SSF52980">
    <property type="entry name" value="Restriction endonuclease-like"/>
    <property type="match status" value="1"/>
</dbReference>
<dbReference type="GO" id="GO:0004519">
    <property type="term" value="F:endonuclease activity"/>
    <property type="evidence" value="ECO:0007669"/>
    <property type="project" value="UniProtKB-KW"/>
</dbReference>
<feature type="domain" description="Restriction endonuclease type IV Mrr" evidence="3">
    <location>
        <begin position="104"/>
        <end position="214"/>
    </location>
</feature>
<evidence type="ECO:0000313" key="5">
    <source>
        <dbReference type="Proteomes" id="UP000745663"/>
    </source>
</evidence>
<keyword evidence="2" id="KW-0812">Transmembrane</keyword>